<dbReference type="AlphaFoldDB" id="A0A1I7NJM0"/>
<dbReference type="STRING" id="1393122.SAMN05660895_2100"/>
<dbReference type="Pfam" id="PF16344">
    <property type="entry name" value="FecR_C"/>
    <property type="match status" value="1"/>
</dbReference>
<organism evidence="4 5">
    <name type="scientific">Thermoflavifilum thermophilum</name>
    <dbReference type="NCBI Taxonomy" id="1393122"/>
    <lineage>
        <taxon>Bacteria</taxon>
        <taxon>Pseudomonadati</taxon>
        <taxon>Bacteroidota</taxon>
        <taxon>Chitinophagia</taxon>
        <taxon>Chitinophagales</taxon>
        <taxon>Chitinophagaceae</taxon>
        <taxon>Thermoflavifilum</taxon>
    </lineage>
</organism>
<evidence type="ECO:0000256" key="1">
    <source>
        <dbReference type="SAM" id="Phobius"/>
    </source>
</evidence>
<protein>
    <submittedName>
        <fullName evidence="4">FecR family protein</fullName>
    </submittedName>
</protein>
<keyword evidence="5" id="KW-1185">Reference proteome</keyword>
<dbReference type="Proteomes" id="UP000199537">
    <property type="component" value="Unassembled WGS sequence"/>
</dbReference>
<feature type="domain" description="FecR protein" evidence="2">
    <location>
        <begin position="133"/>
        <end position="227"/>
    </location>
</feature>
<keyword evidence="1" id="KW-0472">Membrane</keyword>
<proteinExistence type="predicted"/>
<dbReference type="OrthoDB" id="1099916at2"/>
<accession>A0A1I7NJM0</accession>
<feature type="transmembrane region" description="Helical" evidence="1">
    <location>
        <begin position="98"/>
        <end position="118"/>
    </location>
</feature>
<evidence type="ECO:0000259" key="3">
    <source>
        <dbReference type="Pfam" id="PF16344"/>
    </source>
</evidence>
<evidence type="ECO:0000313" key="5">
    <source>
        <dbReference type="Proteomes" id="UP000199537"/>
    </source>
</evidence>
<dbReference type="PIRSF" id="PIRSF018266">
    <property type="entry name" value="FecR"/>
    <property type="match status" value="1"/>
</dbReference>
<reference evidence="5" key="1">
    <citation type="submission" date="2016-10" db="EMBL/GenBank/DDBJ databases">
        <authorList>
            <person name="Varghese N."/>
            <person name="Submissions S."/>
        </authorList>
    </citation>
    <scope>NUCLEOTIDE SEQUENCE [LARGE SCALE GENOMIC DNA]</scope>
    <source>
        <strain evidence="5">DSM 14807</strain>
    </source>
</reference>
<evidence type="ECO:0000259" key="2">
    <source>
        <dbReference type="Pfam" id="PF04773"/>
    </source>
</evidence>
<dbReference type="InterPro" id="IPR012373">
    <property type="entry name" value="Ferrdict_sens_TM"/>
</dbReference>
<dbReference type="InterPro" id="IPR006860">
    <property type="entry name" value="FecR"/>
</dbReference>
<gene>
    <name evidence="4" type="ORF">SAMN05660895_2100</name>
</gene>
<dbReference type="Gene3D" id="3.55.50.30">
    <property type="match status" value="1"/>
</dbReference>
<dbReference type="Pfam" id="PF04773">
    <property type="entry name" value="FecR"/>
    <property type="match status" value="1"/>
</dbReference>
<feature type="domain" description="Protein FecR C-terminal" evidence="3">
    <location>
        <begin position="303"/>
        <end position="370"/>
    </location>
</feature>
<dbReference type="InterPro" id="IPR032508">
    <property type="entry name" value="FecR_C"/>
</dbReference>
<keyword evidence="1" id="KW-1133">Transmembrane helix</keyword>
<dbReference type="Gene3D" id="2.60.120.1440">
    <property type="match status" value="1"/>
</dbReference>
<sequence>MFNRMDESIWELIVKMFSEGLDAEEQDRLQQWFLEHPESWIKSGILQKARLVLIHDLDEERRQAMIAKVKQRIQEEATAENAVLQDTRTGSFWQKGKTLVWGMLGAVLIIGVGITWWVHTQGNRHSAEKVWKTISTAPGVKSMISLPDGSTIWLNAATTLKYPETFSNSMREVFLTGEAYFKIVHRTHQPFVIHTREMDIRDLGTEFNVRAYPDEDFTETVLISGAVAIKLHEQQGKDQLIYLKPDQKIIFRRRHAETPAEPASPQKPLKTLPAPEQEQVKLVPLQPLADHLIPEIAWKDNQLVFEDESFVELAQRLQRWYGIPFHIESEALAHQRFTGRADNVSLTQLLQILQKIKPFRYQITDTAVFIQSFTP</sequence>
<keyword evidence="1" id="KW-0812">Transmembrane</keyword>
<evidence type="ECO:0000313" key="4">
    <source>
        <dbReference type="EMBL" id="SFV34840.1"/>
    </source>
</evidence>
<dbReference type="PANTHER" id="PTHR30273:SF2">
    <property type="entry name" value="PROTEIN FECR"/>
    <property type="match status" value="1"/>
</dbReference>
<name>A0A1I7NJM0_9BACT</name>
<dbReference type="EMBL" id="FPCJ01000001">
    <property type="protein sequence ID" value="SFV34840.1"/>
    <property type="molecule type" value="Genomic_DNA"/>
</dbReference>
<dbReference type="PANTHER" id="PTHR30273">
    <property type="entry name" value="PERIPLASMIC SIGNAL SENSOR AND SIGMA FACTOR ACTIVATOR FECR-RELATED"/>
    <property type="match status" value="1"/>
</dbReference>
<dbReference type="GO" id="GO:0016989">
    <property type="term" value="F:sigma factor antagonist activity"/>
    <property type="evidence" value="ECO:0007669"/>
    <property type="project" value="TreeGrafter"/>
</dbReference>